<evidence type="ECO:0000256" key="5">
    <source>
        <dbReference type="PROSITE-ProRule" id="PRU00277"/>
    </source>
</evidence>
<evidence type="ECO:0000256" key="6">
    <source>
        <dbReference type="RuleBase" id="RU003915"/>
    </source>
</evidence>
<dbReference type="PANTHER" id="PTHR43811">
    <property type="entry name" value="FKBP-TYPE PEPTIDYL-PROLYL CIS-TRANS ISOMERASE FKPA"/>
    <property type="match status" value="1"/>
</dbReference>
<dbReference type="GO" id="GO:0006457">
    <property type="term" value="P:protein folding"/>
    <property type="evidence" value="ECO:0007669"/>
    <property type="project" value="InterPro"/>
</dbReference>
<dbReference type="RefSeq" id="WP_304421271.1">
    <property type="nucleotide sequence ID" value="NZ_JANCMU010000009.1"/>
</dbReference>
<comment type="caution">
    <text evidence="8">The sequence shown here is derived from an EMBL/GenBank/DDBJ whole genome shotgun (WGS) entry which is preliminary data.</text>
</comment>
<gene>
    <name evidence="8" type="ORF">NMK71_11265</name>
</gene>
<keyword evidence="9" id="KW-1185">Reference proteome</keyword>
<dbReference type="PANTHER" id="PTHR43811:SF57">
    <property type="entry name" value="FKBP-TYPE PEPTIDYL-PROLYL CIS-TRANS ISOMERASE FKPA-RELATED"/>
    <property type="match status" value="1"/>
</dbReference>
<dbReference type="InterPro" id="IPR001179">
    <property type="entry name" value="PPIase_FKBP_dom"/>
</dbReference>
<dbReference type="GO" id="GO:0003755">
    <property type="term" value="F:peptidyl-prolyl cis-trans isomerase activity"/>
    <property type="evidence" value="ECO:0007669"/>
    <property type="project" value="UniProtKB-UniRule"/>
</dbReference>
<evidence type="ECO:0000313" key="8">
    <source>
        <dbReference type="EMBL" id="MDG4946991.1"/>
    </source>
</evidence>
<evidence type="ECO:0000256" key="1">
    <source>
        <dbReference type="ARBA" id="ARBA00000971"/>
    </source>
</evidence>
<evidence type="ECO:0000313" key="9">
    <source>
        <dbReference type="Proteomes" id="UP001152599"/>
    </source>
</evidence>
<evidence type="ECO:0000259" key="7">
    <source>
        <dbReference type="PROSITE" id="PS50059"/>
    </source>
</evidence>
<dbReference type="Pfam" id="PF01346">
    <property type="entry name" value="FKBP_N"/>
    <property type="match status" value="1"/>
</dbReference>
<keyword evidence="4 5" id="KW-0413">Isomerase</keyword>
<proteinExistence type="inferred from homology"/>
<comment type="similarity">
    <text evidence="2 6">Belongs to the FKBP-type PPIase family.</text>
</comment>
<protein>
    <recommendedName>
        <fullName evidence="6">Peptidyl-prolyl cis-trans isomerase</fullName>
        <ecNumber evidence="6">5.2.1.8</ecNumber>
    </recommendedName>
</protein>
<dbReference type="InterPro" id="IPR036944">
    <property type="entry name" value="PPIase_FKBP_N_sf"/>
</dbReference>
<comment type="catalytic activity">
    <reaction evidence="1 5 6">
        <text>[protein]-peptidylproline (omega=180) = [protein]-peptidylproline (omega=0)</text>
        <dbReference type="Rhea" id="RHEA:16237"/>
        <dbReference type="Rhea" id="RHEA-COMP:10747"/>
        <dbReference type="Rhea" id="RHEA-COMP:10748"/>
        <dbReference type="ChEBI" id="CHEBI:83833"/>
        <dbReference type="ChEBI" id="CHEBI:83834"/>
        <dbReference type="EC" id="5.2.1.8"/>
    </reaction>
</comment>
<organism evidence="8 9">
    <name type="scientific">Profundicola chukchiensis</name>
    <dbReference type="NCBI Taxonomy" id="2961959"/>
    <lineage>
        <taxon>Bacteria</taxon>
        <taxon>Pseudomonadati</taxon>
        <taxon>Bacteroidota</taxon>
        <taxon>Flavobacteriia</taxon>
        <taxon>Flavobacteriales</taxon>
        <taxon>Weeksellaceae</taxon>
        <taxon>Profundicola</taxon>
    </lineage>
</organism>
<evidence type="ECO:0000256" key="4">
    <source>
        <dbReference type="ARBA" id="ARBA00023235"/>
    </source>
</evidence>
<dbReference type="Gene3D" id="1.10.287.460">
    <property type="entry name" value="Peptidyl-prolyl cis-trans isomerase, FKBP-type, N-terminal domain"/>
    <property type="match status" value="2"/>
</dbReference>
<dbReference type="InterPro" id="IPR000774">
    <property type="entry name" value="PPIase_FKBP_N"/>
</dbReference>
<dbReference type="SUPFAM" id="SSF54534">
    <property type="entry name" value="FKBP-like"/>
    <property type="match status" value="1"/>
</dbReference>
<dbReference type="AlphaFoldDB" id="A0A9X4N1G6"/>
<evidence type="ECO:0000256" key="3">
    <source>
        <dbReference type="ARBA" id="ARBA00023110"/>
    </source>
</evidence>
<dbReference type="Proteomes" id="UP001152599">
    <property type="component" value="Unassembled WGS sequence"/>
</dbReference>
<dbReference type="PROSITE" id="PS50059">
    <property type="entry name" value="FKBP_PPIASE"/>
    <property type="match status" value="1"/>
</dbReference>
<dbReference type="PROSITE" id="PS51257">
    <property type="entry name" value="PROKAR_LIPOPROTEIN"/>
    <property type="match status" value="1"/>
</dbReference>
<evidence type="ECO:0000256" key="2">
    <source>
        <dbReference type="ARBA" id="ARBA00006577"/>
    </source>
</evidence>
<dbReference type="EC" id="5.2.1.8" evidence="6"/>
<name>A0A9X4N1G6_9FLAO</name>
<accession>A0A9X4N1G6</accession>
<keyword evidence="3 5" id="KW-0697">Rotamase</keyword>
<dbReference type="Pfam" id="PF00254">
    <property type="entry name" value="FKBP_C"/>
    <property type="match status" value="1"/>
</dbReference>
<reference evidence="8" key="1">
    <citation type="submission" date="2022-07" db="EMBL/GenBank/DDBJ databases">
        <title>Description and genome-wide analysis of Profundicola chukchiensis gen. nov., sp. nov., marine bacteria isolated from bottom sediments of the Chukchi Sea.</title>
        <authorList>
            <person name="Romanenko L."/>
            <person name="Otstavnykh N."/>
            <person name="Kurilenko V."/>
            <person name="Eremeev V."/>
            <person name="Velansky P."/>
            <person name="Mikhailov V."/>
            <person name="Isaeva M."/>
        </authorList>
    </citation>
    <scope>NUCLEOTIDE SEQUENCE</scope>
    <source>
        <strain evidence="8">KMM 9713</strain>
    </source>
</reference>
<sequence>MKKIILTAALGIIVFSCKKEGDAVVSGVDAKGEKVELSELDMKASYAYGVSLGQNTERYNQNPQLQDSLDIDQVKKGIQDFLKDSKTLDSYGYGLNIGKQIKGALENNVIQGHLDTDEILVGMMDYLKKKNLKVSVDSVAMVMDEFYQTQLANSAAANKQKGLDFLAAKKKEDGVKTTESGLAYKVINEGSGPKVKEGDKIKVKYKGTLIDGDVFDSTDLNNNGEPVEFTLQSGGLIPGWVEGMQLMSKGAKYEFYIPSDLGYGDMGSGKIGPGDALVFDIELIDISDGVGANRAPGQPGVNIEAVKPGN</sequence>
<feature type="domain" description="PPIase FKBP-type" evidence="7">
    <location>
        <begin position="198"/>
        <end position="287"/>
    </location>
</feature>
<dbReference type="EMBL" id="JANCMU010000009">
    <property type="protein sequence ID" value="MDG4946991.1"/>
    <property type="molecule type" value="Genomic_DNA"/>
</dbReference>
<dbReference type="Gene3D" id="3.10.50.40">
    <property type="match status" value="1"/>
</dbReference>
<dbReference type="InterPro" id="IPR046357">
    <property type="entry name" value="PPIase_dom_sf"/>
</dbReference>